<reference evidence="1" key="2">
    <citation type="submission" date="2022-06" db="UniProtKB">
        <authorList>
            <consortium name="EnsemblMetazoa"/>
        </authorList>
    </citation>
    <scope>IDENTIFICATION</scope>
    <source>
        <strain evidence="1">PS312</strain>
    </source>
</reference>
<name>A0A2A6B5I8_PRIPA</name>
<accession>A0A8R1V1G7</accession>
<dbReference type="AlphaFoldDB" id="A0A2A6B5I8"/>
<gene>
    <name evidence="1" type="primary">WBGene00282162</name>
</gene>
<keyword evidence="2" id="KW-1185">Reference proteome</keyword>
<protein>
    <submittedName>
        <fullName evidence="1">Uncharacterized protein</fullName>
    </submittedName>
</protein>
<accession>A0A2A6B5I8</accession>
<evidence type="ECO:0000313" key="1">
    <source>
        <dbReference type="EnsemblMetazoa" id="PPA43793.1"/>
    </source>
</evidence>
<organism evidence="1 2">
    <name type="scientific">Pristionchus pacificus</name>
    <name type="common">Parasitic nematode worm</name>
    <dbReference type="NCBI Taxonomy" id="54126"/>
    <lineage>
        <taxon>Eukaryota</taxon>
        <taxon>Metazoa</taxon>
        <taxon>Ecdysozoa</taxon>
        <taxon>Nematoda</taxon>
        <taxon>Chromadorea</taxon>
        <taxon>Rhabditida</taxon>
        <taxon>Rhabditina</taxon>
        <taxon>Diplogasteromorpha</taxon>
        <taxon>Diplogasteroidea</taxon>
        <taxon>Neodiplogasteridae</taxon>
        <taxon>Pristionchus</taxon>
    </lineage>
</organism>
<dbReference type="Proteomes" id="UP000005239">
    <property type="component" value="Unassembled WGS sequence"/>
</dbReference>
<dbReference type="EnsemblMetazoa" id="PPA43793.1">
    <property type="protein sequence ID" value="PPA43793.1"/>
    <property type="gene ID" value="WBGene00282162"/>
</dbReference>
<reference evidence="2" key="1">
    <citation type="journal article" date="2008" name="Nat. Genet.">
        <title>The Pristionchus pacificus genome provides a unique perspective on nematode lifestyle and parasitism.</title>
        <authorList>
            <person name="Dieterich C."/>
            <person name="Clifton S.W."/>
            <person name="Schuster L.N."/>
            <person name="Chinwalla A."/>
            <person name="Delehaunty K."/>
            <person name="Dinkelacker I."/>
            <person name="Fulton L."/>
            <person name="Fulton R."/>
            <person name="Godfrey J."/>
            <person name="Minx P."/>
            <person name="Mitreva M."/>
            <person name="Roeseler W."/>
            <person name="Tian H."/>
            <person name="Witte H."/>
            <person name="Yang S.P."/>
            <person name="Wilson R.K."/>
            <person name="Sommer R.J."/>
        </authorList>
    </citation>
    <scope>NUCLEOTIDE SEQUENCE [LARGE SCALE GENOMIC DNA]</scope>
    <source>
        <strain evidence="2">PS312</strain>
    </source>
</reference>
<proteinExistence type="predicted"/>
<sequence length="72" mass="8516">MGNKVLVLFLFLTIASLSTSFIISQRFRNQPKTYYFCSWFGIDCPLTTSGDPRIDEPRGRDPNLRYRIMRFF</sequence>
<evidence type="ECO:0000313" key="2">
    <source>
        <dbReference type="Proteomes" id="UP000005239"/>
    </source>
</evidence>